<dbReference type="RefSeq" id="WP_074796612.1">
    <property type="nucleotide sequence ID" value="NZ_FOAD01000014.1"/>
</dbReference>
<dbReference type="Proteomes" id="UP000183894">
    <property type="component" value="Unassembled WGS sequence"/>
</dbReference>
<proteinExistence type="predicted"/>
<dbReference type="EMBL" id="FOAD01000014">
    <property type="protein sequence ID" value="SEM00300.1"/>
    <property type="molecule type" value="Genomic_DNA"/>
</dbReference>
<accession>A0A1H7UTH6</accession>
<name>A0A1H7UTH6_HALLR</name>
<dbReference type="OrthoDB" id="308376at2157"/>
<gene>
    <name evidence="1" type="ORF">SAMN04488691_11433</name>
</gene>
<evidence type="ECO:0000313" key="1">
    <source>
        <dbReference type="EMBL" id="SEM00300.1"/>
    </source>
</evidence>
<organism evidence="1 2">
    <name type="scientific">Haloferax larsenii</name>
    <dbReference type="NCBI Taxonomy" id="302484"/>
    <lineage>
        <taxon>Archaea</taxon>
        <taxon>Methanobacteriati</taxon>
        <taxon>Methanobacteriota</taxon>
        <taxon>Stenosarchaea group</taxon>
        <taxon>Halobacteria</taxon>
        <taxon>Halobacteriales</taxon>
        <taxon>Haloferacaceae</taxon>
        <taxon>Haloferax</taxon>
    </lineage>
</organism>
<reference evidence="1 2" key="1">
    <citation type="submission" date="2016-10" db="EMBL/GenBank/DDBJ databases">
        <authorList>
            <person name="de Groot N.N."/>
        </authorList>
    </citation>
    <scope>NUCLEOTIDE SEQUENCE [LARGE SCALE GENOMIC DNA]</scope>
    <source>
        <strain evidence="1 2">CDM_5</strain>
    </source>
</reference>
<protein>
    <submittedName>
        <fullName evidence="1">Uncharacterized protein</fullName>
    </submittedName>
</protein>
<sequence>MSDDLGFTESLKRVLPDAYHEDADVVKGHDDEISEFLGPALRTKLRRGMIQRVLEPATESTVELSELDWEPELPGDGTDPEDIVVRRYVPLEKFLSLLESGLWFSRIDNFADPFEGIVSGETIRRRWDTWYYSESEGNPAPYDVKDYAKAEDEIIRKQTFASCWRWGGEESRVFWDAYIGEDEGLAIETTLDNLLSVIEDTDQKIVVGKVNYEEYRGGRDRFANDHLARVFHKRKGFEDEQELRLVTREQVEDIDYDCNEGRNFSVDVSAKPGLNIEVNPSELIDGIILAPGTSDWVIDTITDRLDIEGLEVNLLRSYLDIDPYKIPPEQVDSFMNSRRNELLDTDLEEYRRIDYYDNDQSQ</sequence>
<evidence type="ECO:0000313" key="2">
    <source>
        <dbReference type="Proteomes" id="UP000183894"/>
    </source>
</evidence>
<dbReference type="AlphaFoldDB" id="A0A1H7UTH6"/>